<dbReference type="EMBL" id="CP002351">
    <property type="protein sequence ID" value="AEH51045.1"/>
    <property type="molecule type" value="Genomic_DNA"/>
</dbReference>
<dbReference type="PANTHER" id="PTHR30231">
    <property type="entry name" value="DNA POLYMERASE III SUBUNIT EPSILON"/>
    <property type="match status" value="1"/>
</dbReference>
<keyword evidence="3" id="KW-1185">Reference proteome</keyword>
<dbReference type="Proteomes" id="UP000006804">
    <property type="component" value="Chromosome"/>
</dbReference>
<proteinExistence type="predicted"/>
<evidence type="ECO:0000313" key="3">
    <source>
        <dbReference type="Proteomes" id="UP000006804"/>
    </source>
</evidence>
<dbReference type="KEGG" id="tta:Theth_0962"/>
<protein>
    <submittedName>
        <fullName evidence="2">DNA polymerase III, epsilon subunit</fullName>
    </submittedName>
</protein>
<dbReference type="FunFam" id="3.30.420.10:FF:000045">
    <property type="entry name" value="3'-5' exonuclease DinG"/>
    <property type="match status" value="1"/>
</dbReference>
<feature type="domain" description="Exonuclease" evidence="1">
    <location>
        <begin position="9"/>
        <end position="175"/>
    </location>
</feature>
<dbReference type="Gene3D" id="3.30.420.10">
    <property type="entry name" value="Ribonuclease H-like superfamily/Ribonuclease H"/>
    <property type="match status" value="1"/>
</dbReference>
<dbReference type="GO" id="GO:0008408">
    <property type="term" value="F:3'-5' exonuclease activity"/>
    <property type="evidence" value="ECO:0007669"/>
    <property type="project" value="TreeGrafter"/>
</dbReference>
<gene>
    <name evidence="2" type="ORF">Theth_0962</name>
</gene>
<evidence type="ECO:0000259" key="1">
    <source>
        <dbReference type="SMART" id="SM00479"/>
    </source>
</evidence>
<dbReference type="GO" id="GO:0003887">
    <property type="term" value="F:DNA-directed DNA polymerase activity"/>
    <property type="evidence" value="ECO:0007669"/>
    <property type="project" value="InterPro"/>
</dbReference>
<dbReference type="InterPro" id="IPR012337">
    <property type="entry name" value="RNaseH-like_sf"/>
</dbReference>
<dbReference type="PATRIC" id="fig|688269.3.peg.986"/>
<dbReference type="InterPro" id="IPR006054">
    <property type="entry name" value="DnaQ"/>
</dbReference>
<dbReference type="InterPro" id="IPR013520">
    <property type="entry name" value="Ribonucl_H"/>
</dbReference>
<dbReference type="RefSeq" id="WP_013932265.1">
    <property type="nucleotide sequence ID" value="NC_015707.1"/>
</dbReference>
<dbReference type="Pfam" id="PF00929">
    <property type="entry name" value="RNase_T"/>
    <property type="match status" value="1"/>
</dbReference>
<dbReference type="AlphaFoldDB" id="F7YYL3"/>
<dbReference type="eggNOG" id="COG0847">
    <property type="taxonomic scope" value="Bacteria"/>
</dbReference>
<dbReference type="CDD" id="cd06127">
    <property type="entry name" value="DEDDh"/>
    <property type="match status" value="1"/>
</dbReference>
<accession>F7YYL3</accession>
<evidence type="ECO:0000313" key="2">
    <source>
        <dbReference type="EMBL" id="AEH51045.1"/>
    </source>
</evidence>
<dbReference type="STRING" id="688269.Theth_0962"/>
<dbReference type="PANTHER" id="PTHR30231:SF41">
    <property type="entry name" value="DNA POLYMERASE III SUBUNIT EPSILON"/>
    <property type="match status" value="1"/>
</dbReference>
<organism evidence="2 3">
    <name type="scientific">Pseudothermotoga thermarum DSM 5069</name>
    <dbReference type="NCBI Taxonomy" id="688269"/>
    <lineage>
        <taxon>Bacteria</taxon>
        <taxon>Thermotogati</taxon>
        <taxon>Thermotogota</taxon>
        <taxon>Thermotogae</taxon>
        <taxon>Thermotogales</taxon>
        <taxon>Thermotogaceae</taxon>
        <taxon>Pseudothermotoga</taxon>
    </lineage>
</organism>
<dbReference type="GO" id="GO:0003677">
    <property type="term" value="F:DNA binding"/>
    <property type="evidence" value="ECO:0007669"/>
    <property type="project" value="InterPro"/>
</dbReference>
<dbReference type="GO" id="GO:0045004">
    <property type="term" value="P:DNA replication proofreading"/>
    <property type="evidence" value="ECO:0007669"/>
    <property type="project" value="TreeGrafter"/>
</dbReference>
<name>F7YYL3_9THEM</name>
<sequence>MNDFLEKNLFCAMDTETTGTDPLGGDRIIEVAVVPIFKGKILRRSIYHSLVNPNVKIPATIQKIHKISNEDIQDAPEIDHVFEQLRIFLNRSIIVFHRAYFDLSFLDISAKEIGMLPPTVTYIDTQEMAKMVFGEKKSLAWLAEKFKLPKPTHRALDDAMITAKVFLNLAKFLSKAQFEDLIRVWRGSEW</sequence>
<dbReference type="SMART" id="SM00479">
    <property type="entry name" value="EXOIII"/>
    <property type="match status" value="1"/>
</dbReference>
<dbReference type="HOGENOM" id="CLU_047806_7_1_0"/>
<dbReference type="GO" id="GO:0005829">
    <property type="term" value="C:cytosol"/>
    <property type="evidence" value="ECO:0007669"/>
    <property type="project" value="TreeGrafter"/>
</dbReference>
<dbReference type="SUPFAM" id="SSF53098">
    <property type="entry name" value="Ribonuclease H-like"/>
    <property type="match status" value="1"/>
</dbReference>
<reference evidence="2 3" key="1">
    <citation type="submission" date="2010-11" db="EMBL/GenBank/DDBJ databases">
        <title>The complete genome of Thermotoga thermarum DSM 5069.</title>
        <authorList>
            <consortium name="US DOE Joint Genome Institute (JGI-PGF)"/>
            <person name="Lucas S."/>
            <person name="Copeland A."/>
            <person name="Lapidus A."/>
            <person name="Bruce D."/>
            <person name="Goodwin L."/>
            <person name="Pitluck S."/>
            <person name="Kyrpides N."/>
            <person name="Mavromatis K."/>
            <person name="Ivanova N."/>
            <person name="Zeytun A."/>
            <person name="Brettin T."/>
            <person name="Detter J.C."/>
            <person name="Tapia R."/>
            <person name="Han C."/>
            <person name="Land M."/>
            <person name="Hauser L."/>
            <person name="Markowitz V."/>
            <person name="Cheng J.-F."/>
            <person name="Hugenholtz P."/>
            <person name="Woyke T."/>
            <person name="Wu D."/>
            <person name="Spring S."/>
            <person name="Schroeder M."/>
            <person name="Brambilla E."/>
            <person name="Klenk H.-P."/>
            <person name="Eisen J.A."/>
        </authorList>
    </citation>
    <scope>NUCLEOTIDE SEQUENCE [LARGE SCALE GENOMIC DNA]</scope>
    <source>
        <strain evidence="2 3">DSM 5069</strain>
    </source>
</reference>
<dbReference type="NCBIfam" id="TIGR00573">
    <property type="entry name" value="dnaq"/>
    <property type="match status" value="1"/>
</dbReference>
<dbReference type="OrthoDB" id="9813328at2"/>
<dbReference type="InterPro" id="IPR036397">
    <property type="entry name" value="RNaseH_sf"/>
</dbReference>